<evidence type="ECO:0000313" key="2">
    <source>
        <dbReference type="EMBL" id="BAJ64544.1"/>
    </source>
</evidence>
<evidence type="ECO:0000313" key="3">
    <source>
        <dbReference type="Proteomes" id="UP000008922"/>
    </source>
</evidence>
<dbReference type="InParanoid" id="E8MZJ6"/>
<name>E8MZJ6_ANATU</name>
<dbReference type="EMBL" id="AP012029">
    <property type="protein sequence ID" value="BAJ64544.1"/>
    <property type="molecule type" value="Genomic_DNA"/>
</dbReference>
<dbReference type="STRING" id="926569.ANT_25180"/>
<dbReference type="eggNOG" id="ENOG503470Y">
    <property type="taxonomic scope" value="Bacteria"/>
</dbReference>
<keyword evidence="1" id="KW-0812">Transmembrane</keyword>
<proteinExistence type="predicted"/>
<accession>E8MZJ6</accession>
<keyword evidence="1" id="KW-0472">Membrane</keyword>
<reference evidence="2 3" key="1">
    <citation type="submission" date="2010-12" db="EMBL/GenBank/DDBJ databases">
        <title>Whole genome sequence of Anaerolinea thermophila UNI-1.</title>
        <authorList>
            <person name="Narita-Yamada S."/>
            <person name="Kishi E."/>
            <person name="Watanabe Y."/>
            <person name="Takasaki K."/>
            <person name="Ankai A."/>
            <person name="Oguchi A."/>
            <person name="Fukui S."/>
            <person name="Takahashi M."/>
            <person name="Yashiro I."/>
            <person name="Hosoyama A."/>
            <person name="Sekiguchi Y."/>
            <person name="Hanada S."/>
            <person name="Fujita N."/>
        </authorList>
    </citation>
    <scope>NUCLEOTIDE SEQUENCE [LARGE SCALE GENOMIC DNA]</scope>
    <source>
        <strain evidence="3">DSM 14523 / JCM 11388 / NBRC 100420 / UNI-1</strain>
    </source>
</reference>
<gene>
    <name evidence="2" type="ordered locus">ANT_25180</name>
</gene>
<protein>
    <submittedName>
        <fullName evidence="2">Uncharacterized protein</fullName>
    </submittedName>
</protein>
<dbReference type="OrthoDB" id="162045at2"/>
<dbReference type="AlphaFoldDB" id="E8MZJ6"/>
<feature type="transmembrane region" description="Helical" evidence="1">
    <location>
        <begin position="26"/>
        <end position="50"/>
    </location>
</feature>
<dbReference type="KEGG" id="atm:ANT_25180"/>
<dbReference type="HOGENOM" id="CLU_1275521_0_0_0"/>
<organism evidence="2 3">
    <name type="scientific">Anaerolinea thermophila (strain DSM 14523 / JCM 11388 / NBRC 100420 / UNI-1)</name>
    <dbReference type="NCBI Taxonomy" id="926569"/>
    <lineage>
        <taxon>Bacteria</taxon>
        <taxon>Bacillati</taxon>
        <taxon>Chloroflexota</taxon>
        <taxon>Anaerolineae</taxon>
        <taxon>Anaerolineales</taxon>
        <taxon>Anaerolineaceae</taxon>
        <taxon>Anaerolinea</taxon>
    </lineage>
</organism>
<dbReference type="Proteomes" id="UP000008922">
    <property type="component" value="Chromosome"/>
</dbReference>
<sequence length="216" mass="23706">MDSTQPLSENSPKSSFSLASLKIAPAFWTIASILSLIVNLILVIVLLVLATQLFTLKRVIQDQVLGGLYRNFILMDQAHIRTTIPVSTEVPARFTLPLETETVVVLTEDTFLQGATVRELTTGGLTIRNAPADIVLPAGTRLPVALNLDVPVDQMIPVNLNVQVDIPLSQTELHQPFVGLQEVVRPYYKMLDDLPDSWGELLCRSAAGSLCDSLFR</sequence>
<keyword evidence="3" id="KW-1185">Reference proteome</keyword>
<keyword evidence="1" id="KW-1133">Transmembrane helix</keyword>
<evidence type="ECO:0000256" key="1">
    <source>
        <dbReference type="SAM" id="Phobius"/>
    </source>
</evidence>